<evidence type="ECO:0000256" key="3">
    <source>
        <dbReference type="ARBA" id="ARBA00023239"/>
    </source>
</evidence>
<dbReference type="HAMAP" id="MF_00995">
    <property type="entry name" value="MqnA"/>
    <property type="match status" value="1"/>
</dbReference>
<organism evidence="5 6">
    <name type="scientific">Marinococcus luteus</name>
    <dbReference type="NCBI Taxonomy" id="1122204"/>
    <lineage>
        <taxon>Bacteria</taxon>
        <taxon>Bacillati</taxon>
        <taxon>Bacillota</taxon>
        <taxon>Bacilli</taxon>
        <taxon>Bacillales</taxon>
        <taxon>Bacillaceae</taxon>
        <taxon>Marinococcus</taxon>
    </lineage>
</organism>
<sequence>MSITMGEIAYTNAKPFFYYLDRQKLEREGVRFEQDVPASLNRKLEEQKLSGSAVSSFAFGSSTRALSLLPSLCVASAGKVRSILFYSRYPLEELAGRRIALTSTSATSVHLLKIILQEFYQVTEAEYRTQAPDPVKMKEQNDAYLLIGDDAIKASWEESDWFRYDLGELWYAHTGLPMVYAVFAVQNESFQQDGSTWSALHHDFLQSRRTAQQDDFAGMASDYSHKLGGSRAYWQEYFRGLHFTLGAREQEGLLYYYHLAYKYGYLNEAVESLDILQPGDEVHYLF</sequence>
<evidence type="ECO:0000313" key="5">
    <source>
        <dbReference type="EMBL" id="SDW17192.1"/>
    </source>
</evidence>
<comment type="pathway">
    <text evidence="1 4">Quinol/quinone metabolism; menaquinone biosynthesis.</text>
</comment>
<protein>
    <recommendedName>
        <fullName evidence="4">Chorismate dehydratase</fullName>
        <ecNumber evidence="4">4.2.1.151</ecNumber>
    </recommendedName>
    <alternativeName>
        <fullName evidence="4">Menaquinone biosynthetic enzyme MqnA</fullName>
    </alternativeName>
</protein>
<keyword evidence="3 4" id="KW-0456">Lyase</keyword>
<comment type="catalytic activity">
    <reaction evidence="4">
        <text>chorismate = 3-[(1-carboxyvinyl)-oxy]benzoate + H2O</text>
        <dbReference type="Rhea" id="RHEA:40051"/>
        <dbReference type="ChEBI" id="CHEBI:15377"/>
        <dbReference type="ChEBI" id="CHEBI:29748"/>
        <dbReference type="ChEBI" id="CHEBI:76981"/>
        <dbReference type="EC" id="4.2.1.151"/>
    </reaction>
</comment>
<dbReference type="RefSeq" id="WP_176967629.1">
    <property type="nucleotide sequence ID" value="NZ_FNNC01000001.1"/>
</dbReference>
<accession>A0A1H2RCN7</accession>
<dbReference type="EC" id="4.2.1.151" evidence="4"/>
<dbReference type="InterPro" id="IPR030868">
    <property type="entry name" value="MqnA"/>
</dbReference>
<comment type="function">
    <text evidence="4">Catalyzes the dehydration of chorismate into 3-[(1-carboxyvinyl)oxy]benzoate, a step in the biosynthesis of menaquinone (MK, vitamin K2).</text>
</comment>
<evidence type="ECO:0000256" key="4">
    <source>
        <dbReference type="HAMAP-Rule" id="MF_00995"/>
    </source>
</evidence>
<evidence type="ECO:0000256" key="2">
    <source>
        <dbReference type="ARBA" id="ARBA00022428"/>
    </source>
</evidence>
<dbReference type="GO" id="GO:0009234">
    <property type="term" value="P:menaquinone biosynthetic process"/>
    <property type="evidence" value="ECO:0007669"/>
    <property type="project" value="UniProtKB-UniRule"/>
</dbReference>
<dbReference type="SUPFAM" id="SSF53850">
    <property type="entry name" value="Periplasmic binding protein-like II"/>
    <property type="match status" value="1"/>
</dbReference>
<keyword evidence="6" id="KW-1185">Reference proteome</keyword>
<evidence type="ECO:0000256" key="1">
    <source>
        <dbReference type="ARBA" id="ARBA00004863"/>
    </source>
</evidence>
<dbReference type="CDD" id="cd13634">
    <property type="entry name" value="PBP2_Sco4506"/>
    <property type="match status" value="1"/>
</dbReference>
<reference evidence="5 6" key="1">
    <citation type="submission" date="2016-10" db="EMBL/GenBank/DDBJ databases">
        <authorList>
            <person name="de Groot N.N."/>
        </authorList>
    </citation>
    <scope>NUCLEOTIDE SEQUENCE [LARGE SCALE GENOMIC DNA]</scope>
    <source>
        <strain evidence="5 6">DSM 23126</strain>
    </source>
</reference>
<dbReference type="PANTHER" id="PTHR37690">
    <property type="entry name" value="CHORISMATE DEHYDRATASE"/>
    <property type="match status" value="1"/>
</dbReference>
<proteinExistence type="inferred from homology"/>
<gene>
    <name evidence="4" type="primary">mqnA</name>
    <name evidence="5" type="ORF">SAMN05421781_0704</name>
</gene>
<dbReference type="Proteomes" id="UP000199488">
    <property type="component" value="Unassembled WGS sequence"/>
</dbReference>
<dbReference type="AlphaFoldDB" id="A0A1H2RCN7"/>
<dbReference type="UniPathway" id="UPA00079"/>
<name>A0A1H2RCN7_9BACI</name>
<evidence type="ECO:0000313" key="6">
    <source>
        <dbReference type="Proteomes" id="UP000199488"/>
    </source>
</evidence>
<dbReference type="Pfam" id="PF02621">
    <property type="entry name" value="VitK2_biosynth"/>
    <property type="match status" value="1"/>
</dbReference>
<keyword evidence="2 4" id="KW-0474">Menaquinone biosynthesis</keyword>
<dbReference type="GO" id="GO:0016836">
    <property type="term" value="F:hydro-lyase activity"/>
    <property type="evidence" value="ECO:0007669"/>
    <property type="project" value="UniProtKB-UniRule"/>
</dbReference>
<dbReference type="Gene3D" id="3.40.190.10">
    <property type="entry name" value="Periplasmic binding protein-like II"/>
    <property type="match status" value="2"/>
</dbReference>
<dbReference type="EMBL" id="FNNC01000001">
    <property type="protein sequence ID" value="SDW17192.1"/>
    <property type="molecule type" value="Genomic_DNA"/>
</dbReference>
<dbReference type="STRING" id="1122204.SAMN05421781_0704"/>
<dbReference type="InterPro" id="IPR003773">
    <property type="entry name" value="Menaquinone_biosynth"/>
</dbReference>
<comment type="similarity">
    <text evidence="4">Belongs to the MqnA/MqnD family. MqnA subfamily.</text>
</comment>
<dbReference type="PANTHER" id="PTHR37690:SF1">
    <property type="entry name" value="CHORISMATE DEHYDRATASE"/>
    <property type="match status" value="1"/>
</dbReference>